<organism evidence="1 2">
    <name type="scientific">Panagrolaimus sp. ES5</name>
    <dbReference type="NCBI Taxonomy" id="591445"/>
    <lineage>
        <taxon>Eukaryota</taxon>
        <taxon>Metazoa</taxon>
        <taxon>Ecdysozoa</taxon>
        <taxon>Nematoda</taxon>
        <taxon>Chromadorea</taxon>
        <taxon>Rhabditida</taxon>
        <taxon>Tylenchina</taxon>
        <taxon>Panagrolaimomorpha</taxon>
        <taxon>Panagrolaimoidea</taxon>
        <taxon>Panagrolaimidae</taxon>
        <taxon>Panagrolaimus</taxon>
    </lineage>
</organism>
<name>A0AC34G0C2_9BILA</name>
<evidence type="ECO:0000313" key="2">
    <source>
        <dbReference type="WBParaSite" id="ES5_v2.g23176.t1"/>
    </source>
</evidence>
<dbReference type="WBParaSite" id="ES5_v2.g23176.t1">
    <property type="protein sequence ID" value="ES5_v2.g23176.t1"/>
    <property type="gene ID" value="ES5_v2.g23176"/>
</dbReference>
<evidence type="ECO:0000313" key="1">
    <source>
        <dbReference type="Proteomes" id="UP000887579"/>
    </source>
</evidence>
<sequence>NLLNDDNFVYNDGNVDAPVADETADFFGGAPDVEDMLLEPHVFQADIILGNFDTPTIPKKKQPAPPKKKEKPTKSIIPPASGRVTRSRTFAATPSAPETVEEAADIFGDVEDMILEPHVFDSDNIPGNFDYYADDADENTYFFGDVEDMIYDPHVFDSDNIPGNVDYYAPDADENTYFFGGAPDVGDMIYDPHVFQADNILGNYDHYPPAVDETADFFGGAPDLGDISFEPHLFDADITLSNFDF</sequence>
<dbReference type="Proteomes" id="UP000887579">
    <property type="component" value="Unplaced"/>
</dbReference>
<reference evidence="2" key="1">
    <citation type="submission" date="2022-11" db="UniProtKB">
        <authorList>
            <consortium name="WormBaseParasite"/>
        </authorList>
    </citation>
    <scope>IDENTIFICATION</scope>
</reference>
<protein>
    <submittedName>
        <fullName evidence="2">Uncharacterized protein</fullName>
    </submittedName>
</protein>
<accession>A0AC34G0C2</accession>
<proteinExistence type="predicted"/>